<organism evidence="1 2">
    <name type="scientific">Deinococcus cavernae</name>
    <dbReference type="NCBI Taxonomy" id="2320857"/>
    <lineage>
        <taxon>Bacteria</taxon>
        <taxon>Thermotogati</taxon>
        <taxon>Deinococcota</taxon>
        <taxon>Deinococci</taxon>
        <taxon>Deinococcales</taxon>
        <taxon>Deinococcaceae</taxon>
        <taxon>Deinococcus</taxon>
    </lineage>
</organism>
<accession>A0A418V9L9</accession>
<name>A0A418V9L9_9DEIO</name>
<sequence length="614" mass="69566">MKLTNEQLTDILNANNTMWQKSLEFGRGTVHFQLRQQYAVARLTLALLSRVDLPNDHEKVVWMLEQYCVSDTITHMEFTIYLRDLDLKLEAADQDTFVLWAPADIAQITARTIDAYRRAGLPLPDGYAEALEQWGYIPPAERYDPLRLTLQDCLPEPTLCPERLQTDTELYKALEQVDPAQSCALILLLLINGRDRHCNVSVLRLLGMINTYLQSAPSREALKANDRTTKSIERNFKAILRELDLRVHQLPKPKIDPLAHWKDILFHDVLVSRADSDGVVRTTIFQMEDVMWQTIHNLEVEIEQADTIGTDLHVQHTLLMLSSLWFNEISPGSGISTLQRLAAQNLGVDPLWHWKEINRTRWNCYDFEAPFAFPFLVVALAKVVDSPLPVHDADMRRDARDLAGKLAVHLLACLRRMGIMLPEHGLMQDYLESFGESKTLPLPETVAADLEVRACQLLAMADYATSQFHHEKQKAAQMMVDSAETELGNNAVAGYVAEARRLMTGKRVALIGDAPDPARRKRLIAWFGLASLDWITSEEYAHSTRAQHRIAGNAEVVLLAARWMGHAHSTLTGLARDLDIPCVYLPGGLNEHIVSMQITRQMRGRPAERRSMKA</sequence>
<dbReference type="EMBL" id="QYUJ01000014">
    <property type="protein sequence ID" value="RJF72746.1"/>
    <property type="molecule type" value="Genomic_DNA"/>
</dbReference>
<evidence type="ECO:0008006" key="3">
    <source>
        <dbReference type="Google" id="ProtNLM"/>
    </source>
</evidence>
<protein>
    <recommendedName>
        <fullName evidence="3">DUF2325 domain-containing protein</fullName>
    </recommendedName>
</protein>
<dbReference type="Proteomes" id="UP000286287">
    <property type="component" value="Unassembled WGS sequence"/>
</dbReference>
<evidence type="ECO:0000313" key="1">
    <source>
        <dbReference type="EMBL" id="RJF72746.1"/>
    </source>
</evidence>
<dbReference type="OrthoDB" id="67227at2"/>
<dbReference type="AlphaFoldDB" id="A0A418V9L9"/>
<dbReference type="RefSeq" id="WP_119765185.1">
    <property type="nucleotide sequence ID" value="NZ_QYUJ01000014.1"/>
</dbReference>
<evidence type="ECO:0000313" key="2">
    <source>
        <dbReference type="Proteomes" id="UP000286287"/>
    </source>
</evidence>
<reference evidence="1 2" key="1">
    <citation type="submission" date="2018-09" db="EMBL/GenBank/DDBJ databases">
        <authorList>
            <person name="Zhu H."/>
        </authorList>
    </citation>
    <scope>NUCLEOTIDE SEQUENCE [LARGE SCALE GENOMIC DNA]</scope>
    <source>
        <strain evidence="1 2">K2S05-167</strain>
    </source>
</reference>
<gene>
    <name evidence="1" type="ORF">D3875_15555</name>
</gene>
<keyword evidence="2" id="KW-1185">Reference proteome</keyword>
<proteinExistence type="predicted"/>
<comment type="caution">
    <text evidence="1">The sequence shown here is derived from an EMBL/GenBank/DDBJ whole genome shotgun (WGS) entry which is preliminary data.</text>
</comment>